<feature type="compositionally biased region" description="Acidic residues" evidence="2">
    <location>
        <begin position="396"/>
        <end position="405"/>
    </location>
</feature>
<dbReference type="STRING" id="1380566.A0A179FHY9"/>
<feature type="domain" description="CS" evidence="4">
    <location>
        <begin position="226"/>
        <end position="316"/>
    </location>
</feature>
<dbReference type="SUPFAM" id="SSF49764">
    <property type="entry name" value="HSP20-like chaperones"/>
    <property type="match status" value="1"/>
</dbReference>
<dbReference type="PROSITE" id="PS51048">
    <property type="entry name" value="SGS"/>
    <property type="match status" value="1"/>
</dbReference>
<dbReference type="Gene3D" id="1.25.40.10">
    <property type="entry name" value="Tetratricopeptide repeat domain"/>
    <property type="match status" value="1"/>
</dbReference>
<dbReference type="Proteomes" id="UP000078397">
    <property type="component" value="Unassembled WGS sequence"/>
</dbReference>
<dbReference type="Pfam" id="PF04969">
    <property type="entry name" value="CS"/>
    <property type="match status" value="1"/>
</dbReference>
<reference evidence="5 6" key="1">
    <citation type="journal article" date="2016" name="PLoS Pathog.">
        <title>Biosynthesis of antibiotic leucinostatins in bio-control fungus Purpureocillium lilacinum and their inhibition on phytophthora revealed by genome mining.</title>
        <authorList>
            <person name="Wang G."/>
            <person name="Liu Z."/>
            <person name="Lin R."/>
            <person name="Li E."/>
            <person name="Mao Z."/>
            <person name="Ling J."/>
            <person name="Yang Y."/>
            <person name="Yin W.B."/>
            <person name="Xie B."/>
        </authorList>
    </citation>
    <scope>NUCLEOTIDE SEQUENCE [LARGE SCALE GENOMIC DNA]</scope>
    <source>
        <strain evidence="5">170</strain>
    </source>
</reference>
<dbReference type="GeneID" id="28849374"/>
<sequence>MAHISMATRGLLDIEDRNWDKAIIRLSKALQGSPNPAWLLARSKALVSVGRFEEALDDANLAFHNAYDRNKRDLMIEAHYRRGVAYFRLGQYANADCCAMYSMRLVHGHAALDKEDIRKENSDENGFWKASLKEATDEAKEEAGTRVYQEGALMGTPPPHAAIWRQASSLRLQALAAMNRLPADDEGRKATVSLQPERKELAALQADEKIEEVSYVEEPVVVLPTDGPPRLQDYQTRLYISVSIFSKGLNEDKLHVEFLPDSVHLNYLIYPNGEEKEFLLETYGQIDPDNSRYNVTPSKIELRLAKKVPGKWPQITKDKSEAKEAAENDKELQAPEEARKRAMDDADAKAKETKAAPAAETGNGNSPPAPPAHDHAPAHAYPSSSRSGPKNWDKIGEEEDEEDSSVNDFFKKLYMGATPEQQRAMMKSFVESNGTSLSTDWNDVGSRTVETVPPEGVEAKKW</sequence>
<feature type="compositionally biased region" description="Low complexity" evidence="2">
    <location>
        <begin position="378"/>
        <end position="387"/>
    </location>
</feature>
<dbReference type="InterPro" id="IPR008978">
    <property type="entry name" value="HSP20-like_chaperone"/>
</dbReference>
<dbReference type="SUPFAM" id="SSF48452">
    <property type="entry name" value="TPR-like"/>
    <property type="match status" value="1"/>
</dbReference>
<evidence type="ECO:0000259" key="3">
    <source>
        <dbReference type="PROSITE" id="PS51048"/>
    </source>
</evidence>
<comment type="similarity">
    <text evidence="1">Belongs to the SGT1 family.</text>
</comment>
<dbReference type="InterPro" id="IPR007052">
    <property type="entry name" value="CS_dom"/>
</dbReference>
<dbReference type="CDD" id="cd06466">
    <property type="entry name" value="p23_CS_SGT1_like"/>
    <property type="match status" value="1"/>
</dbReference>
<gene>
    <name evidence="5" type="ORF">VFPPC_06333</name>
</gene>
<keyword evidence="6" id="KW-1185">Reference proteome</keyword>
<protein>
    <submittedName>
        <fullName evidence="5">Oxidosqualene:lanosterol cyclase</fullName>
    </submittedName>
</protein>
<dbReference type="InterPro" id="IPR011990">
    <property type="entry name" value="TPR-like_helical_dom_sf"/>
</dbReference>
<feature type="compositionally biased region" description="Basic and acidic residues" evidence="2">
    <location>
        <begin position="316"/>
        <end position="354"/>
    </location>
</feature>
<feature type="region of interest" description="Disordered" evidence="2">
    <location>
        <begin position="434"/>
        <end position="462"/>
    </location>
</feature>
<dbReference type="EMBL" id="LSBJ02000005">
    <property type="protein sequence ID" value="OAQ65176.1"/>
    <property type="molecule type" value="Genomic_DNA"/>
</dbReference>
<dbReference type="AlphaFoldDB" id="A0A179FHY9"/>
<evidence type="ECO:0000313" key="5">
    <source>
        <dbReference type="EMBL" id="OAQ65176.1"/>
    </source>
</evidence>
<comment type="caution">
    <text evidence="5">The sequence shown here is derived from an EMBL/GenBank/DDBJ whole genome shotgun (WGS) entry which is preliminary data.</text>
</comment>
<name>A0A179FHY9_METCM</name>
<dbReference type="InterPro" id="IPR044563">
    <property type="entry name" value="Sgt1-like"/>
</dbReference>
<organism evidence="5 6">
    <name type="scientific">Pochonia chlamydosporia 170</name>
    <dbReference type="NCBI Taxonomy" id="1380566"/>
    <lineage>
        <taxon>Eukaryota</taxon>
        <taxon>Fungi</taxon>
        <taxon>Dikarya</taxon>
        <taxon>Ascomycota</taxon>
        <taxon>Pezizomycotina</taxon>
        <taxon>Sordariomycetes</taxon>
        <taxon>Hypocreomycetidae</taxon>
        <taxon>Hypocreales</taxon>
        <taxon>Clavicipitaceae</taxon>
        <taxon>Pochonia</taxon>
    </lineage>
</organism>
<feature type="region of interest" description="Disordered" evidence="2">
    <location>
        <begin position="313"/>
        <end position="407"/>
    </location>
</feature>
<feature type="domain" description="SGS" evidence="3">
    <location>
        <begin position="380"/>
        <end position="462"/>
    </location>
</feature>
<dbReference type="Gene3D" id="2.60.40.790">
    <property type="match status" value="1"/>
</dbReference>
<dbReference type="RefSeq" id="XP_018142490.1">
    <property type="nucleotide sequence ID" value="XM_018285380.1"/>
</dbReference>
<dbReference type="Pfam" id="PF05002">
    <property type="entry name" value="SGS"/>
    <property type="match status" value="1"/>
</dbReference>
<evidence type="ECO:0000256" key="2">
    <source>
        <dbReference type="SAM" id="MobiDB-lite"/>
    </source>
</evidence>
<evidence type="ECO:0000259" key="4">
    <source>
        <dbReference type="PROSITE" id="PS51203"/>
    </source>
</evidence>
<dbReference type="PANTHER" id="PTHR45862">
    <property type="entry name" value="PROTEIN SGT1 HOMOLOG"/>
    <property type="match status" value="1"/>
</dbReference>
<proteinExistence type="inferred from homology"/>
<dbReference type="OrthoDB" id="1898560at2759"/>
<evidence type="ECO:0000313" key="6">
    <source>
        <dbReference type="Proteomes" id="UP000078397"/>
    </source>
</evidence>
<evidence type="ECO:0000256" key="1">
    <source>
        <dbReference type="ARBA" id="ARBA00008509"/>
    </source>
</evidence>
<accession>A0A179FHY9</accession>
<dbReference type="GO" id="GO:0051087">
    <property type="term" value="F:protein-folding chaperone binding"/>
    <property type="evidence" value="ECO:0007669"/>
    <property type="project" value="InterPro"/>
</dbReference>
<dbReference type="PROSITE" id="PS51203">
    <property type="entry name" value="CS"/>
    <property type="match status" value="1"/>
</dbReference>
<dbReference type="KEGG" id="pchm:VFPPC_06333"/>
<dbReference type="InterPro" id="IPR007699">
    <property type="entry name" value="SGS_dom"/>
</dbReference>